<proteinExistence type="predicted"/>
<protein>
    <submittedName>
        <fullName evidence="1">Uncharacterized protein</fullName>
    </submittedName>
</protein>
<dbReference type="Proteomes" id="UP001345963">
    <property type="component" value="Unassembled WGS sequence"/>
</dbReference>
<comment type="caution">
    <text evidence="1">The sequence shown here is derived from an EMBL/GenBank/DDBJ whole genome shotgun (WGS) entry which is preliminary data.</text>
</comment>
<sequence length="79" mass="8523">MPAVICTISQVSSNAKGPAVCSRFALRSWRTKGCRFVHLLRCEGHRDSEDVSPVNTAQPTHAASVSCCLFGICTEQSPD</sequence>
<accession>A0ABU7BT40</accession>
<evidence type="ECO:0000313" key="2">
    <source>
        <dbReference type="Proteomes" id="UP001345963"/>
    </source>
</evidence>
<keyword evidence="2" id="KW-1185">Reference proteome</keyword>
<organism evidence="1 2">
    <name type="scientific">Ataeniobius toweri</name>
    <dbReference type="NCBI Taxonomy" id="208326"/>
    <lineage>
        <taxon>Eukaryota</taxon>
        <taxon>Metazoa</taxon>
        <taxon>Chordata</taxon>
        <taxon>Craniata</taxon>
        <taxon>Vertebrata</taxon>
        <taxon>Euteleostomi</taxon>
        <taxon>Actinopterygii</taxon>
        <taxon>Neopterygii</taxon>
        <taxon>Teleostei</taxon>
        <taxon>Neoteleostei</taxon>
        <taxon>Acanthomorphata</taxon>
        <taxon>Ovalentaria</taxon>
        <taxon>Atherinomorphae</taxon>
        <taxon>Cyprinodontiformes</taxon>
        <taxon>Goodeidae</taxon>
        <taxon>Ataeniobius</taxon>
    </lineage>
</organism>
<evidence type="ECO:0000313" key="1">
    <source>
        <dbReference type="EMBL" id="MED6252564.1"/>
    </source>
</evidence>
<name>A0ABU7BT40_9TELE</name>
<reference evidence="1 2" key="1">
    <citation type="submission" date="2021-07" db="EMBL/GenBank/DDBJ databases">
        <authorList>
            <person name="Palmer J.M."/>
        </authorList>
    </citation>
    <scope>NUCLEOTIDE SEQUENCE [LARGE SCALE GENOMIC DNA]</scope>
    <source>
        <strain evidence="1 2">AT_MEX2019</strain>
        <tissue evidence="1">Muscle</tissue>
    </source>
</reference>
<dbReference type="EMBL" id="JAHUTI010061869">
    <property type="protein sequence ID" value="MED6252564.1"/>
    <property type="molecule type" value="Genomic_DNA"/>
</dbReference>
<gene>
    <name evidence="1" type="ORF">ATANTOWER_013630</name>
</gene>